<protein>
    <recommendedName>
        <fullName evidence="2">CARD domain-containing protein</fullName>
    </recommendedName>
</protein>
<sequence>MFGLPARRWFYNNSAKKERRDWHRWFGDILSNQRERIVEELDVQKVLSPLVCKEVFSWEEYQEVVSCEEQAASLLEKLSCKGPGAVAEFCSVLEEVCPHWLVSVLLDAQGGLSQTSLEDTPENPKMRRASEMDNHNPSEISDVEGKSLLEDPLNHPFNRHRGLLALRPQPSV</sequence>
<evidence type="ECO:0000313" key="3">
    <source>
        <dbReference type="EMBL" id="ETE72681.1"/>
    </source>
</evidence>
<dbReference type="InterPro" id="IPR001315">
    <property type="entry name" value="CARD"/>
</dbReference>
<dbReference type="GO" id="GO:0070513">
    <property type="term" value="F:death domain binding"/>
    <property type="evidence" value="ECO:0007669"/>
    <property type="project" value="InterPro"/>
</dbReference>
<organism evidence="3 4">
    <name type="scientific">Ophiophagus hannah</name>
    <name type="common">King cobra</name>
    <name type="synonym">Naja hannah</name>
    <dbReference type="NCBI Taxonomy" id="8665"/>
    <lineage>
        <taxon>Eukaryota</taxon>
        <taxon>Metazoa</taxon>
        <taxon>Chordata</taxon>
        <taxon>Craniata</taxon>
        <taxon>Vertebrata</taxon>
        <taxon>Euteleostomi</taxon>
        <taxon>Lepidosauria</taxon>
        <taxon>Squamata</taxon>
        <taxon>Bifurcata</taxon>
        <taxon>Unidentata</taxon>
        <taxon>Episquamata</taxon>
        <taxon>Toxicofera</taxon>
        <taxon>Serpentes</taxon>
        <taxon>Colubroidea</taxon>
        <taxon>Elapidae</taxon>
        <taxon>Elapinae</taxon>
        <taxon>Ophiophagus</taxon>
    </lineage>
</organism>
<evidence type="ECO:0000313" key="4">
    <source>
        <dbReference type="Proteomes" id="UP000018936"/>
    </source>
</evidence>
<accession>V8PFD6</accession>
<dbReference type="Pfam" id="PF00619">
    <property type="entry name" value="CARD"/>
    <property type="match status" value="1"/>
</dbReference>
<comment type="caution">
    <text evidence="3">The sequence shown here is derived from an EMBL/GenBank/DDBJ whole genome shotgun (WGS) entry which is preliminary data.</text>
</comment>
<feature type="domain" description="CARD" evidence="2">
    <location>
        <begin position="28"/>
        <end position="108"/>
    </location>
</feature>
<gene>
    <name evidence="3" type="ORF">L345_01476</name>
</gene>
<keyword evidence="4" id="KW-1185">Reference proteome</keyword>
<dbReference type="InterPro" id="IPR037939">
    <property type="entry name" value="CRADD"/>
</dbReference>
<dbReference type="EMBL" id="AZIM01000190">
    <property type="protein sequence ID" value="ETE72681.1"/>
    <property type="molecule type" value="Genomic_DNA"/>
</dbReference>
<dbReference type="GO" id="GO:0042981">
    <property type="term" value="P:regulation of apoptotic process"/>
    <property type="evidence" value="ECO:0007669"/>
    <property type="project" value="InterPro"/>
</dbReference>
<dbReference type="Gene3D" id="1.10.533.10">
    <property type="entry name" value="Death Domain, Fas"/>
    <property type="match status" value="1"/>
</dbReference>
<dbReference type="SUPFAM" id="SSF47986">
    <property type="entry name" value="DEATH domain"/>
    <property type="match status" value="1"/>
</dbReference>
<feature type="region of interest" description="Disordered" evidence="1">
    <location>
        <begin position="113"/>
        <end position="142"/>
    </location>
</feature>
<proteinExistence type="predicted"/>
<dbReference type="Proteomes" id="UP000018936">
    <property type="component" value="Unassembled WGS sequence"/>
</dbReference>
<reference evidence="3 4" key="1">
    <citation type="journal article" date="2013" name="Proc. Natl. Acad. Sci. U.S.A.">
        <title>The king cobra genome reveals dynamic gene evolution and adaptation in the snake venom system.</title>
        <authorList>
            <person name="Vonk F.J."/>
            <person name="Casewell N.R."/>
            <person name="Henkel C.V."/>
            <person name="Heimberg A.M."/>
            <person name="Jansen H.J."/>
            <person name="McCleary R.J."/>
            <person name="Kerkkamp H.M."/>
            <person name="Vos R.A."/>
            <person name="Guerreiro I."/>
            <person name="Calvete J.J."/>
            <person name="Wuster W."/>
            <person name="Woods A.E."/>
            <person name="Logan J.M."/>
            <person name="Harrison R.A."/>
            <person name="Castoe T.A."/>
            <person name="de Koning A.P."/>
            <person name="Pollock D.D."/>
            <person name="Yandell M."/>
            <person name="Calderon D."/>
            <person name="Renjifo C."/>
            <person name="Currier R.B."/>
            <person name="Salgado D."/>
            <person name="Pla D."/>
            <person name="Sanz L."/>
            <person name="Hyder A.S."/>
            <person name="Ribeiro J.M."/>
            <person name="Arntzen J.W."/>
            <person name="van den Thillart G.E."/>
            <person name="Boetzer M."/>
            <person name="Pirovano W."/>
            <person name="Dirks R.P."/>
            <person name="Spaink H.P."/>
            <person name="Duboule D."/>
            <person name="McGlinn E."/>
            <person name="Kini R.M."/>
            <person name="Richardson M.K."/>
        </authorList>
    </citation>
    <scope>NUCLEOTIDE SEQUENCE</scope>
    <source>
        <tissue evidence="3">Blood</tissue>
    </source>
</reference>
<dbReference type="OrthoDB" id="6098072at2759"/>
<evidence type="ECO:0000256" key="1">
    <source>
        <dbReference type="SAM" id="MobiDB-lite"/>
    </source>
</evidence>
<name>V8PFD6_OPHHA</name>
<dbReference type="AlphaFoldDB" id="V8PFD6"/>
<dbReference type="PANTHER" id="PTHR15034:SF5">
    <property type="entry name" value="DEATH DOMAIN-CONTAINING PROTEIN CRADD"/>
    <property type="match status" value="1"/>
</dbReference>
<feature type="compositionally biased region" description="Basic and acidic residues" evidence="1">
    <location>
        <begin position="122"/>
        <end position="136"/>
    </location>
</feature>
<dbReference type="InterPro" id="IPR011029">
    <property type="entry name" value="DEATH-like_dom_sf"/>
</dbReference>
<dbReference type="GO" id="GO:0002020">
    <property type="term" value="F:protease binding"/>
    <property type="evidence" value="ECO:0007669"/>
    <property type="project" value="InterPro"/>
</dbReference>
<feature type="non-terminal residue" evidence="3">
    <location>
        <position position="1"/>
    </location>
</feature>
<dbReference type="PROSITE" id="PS50209">
    <property type="entry name" value="CARD"/>
    <property type="match status" value="1"/>
</dbReference>
<evidence type="ECO:0000259" key="2">
    <source>
        <dbReference type="PROSITE" id="PS50209"/>
    </source>
</evidence>
<dbReference type="PANTHER" id="PTHR15034">
    <property type="entry name" value="DEATH DOMAIN-CONTAINING PROTEIN CRADD"/>
    <property type="match status" value="1"/>
</dbReference>
<dbReference type="CDD" id="cd01671">
    <property type="entry name" value="CARD"/>
    <property type="match status" value="1"/>
</dbReference>